<organism evidence="4 5">
    <name type="scientific">Cryphonectria parasitica (strain ATCC 38755 / EP155)</name>
    <dbReference type="NCBI Taxonomy" id="660469"/>
    <lineage>
        <taxon>Eukaryota</taxon>
        <taxon>Fungi</taxon>
        <taxon>Dikarya</taxon>
        <taxon>Ascomycota</taxon>
        <taxon>Pezizomycotina</taxon>
        <taxon>Sordariomycetes</taxon>
        <taxon>Sordariomycetidae</taxon>
        <taxon>Diaporthales</taxon>
        <taxon>Cryphonectriaceae</taxon>
        <taxon>Cryphonectria-Endothia species complex</taxon>
        <taxon>Cryphonectria</taxon>
    </lineage>
</organism>
<dbReference type="InterPro" id="IPR036291">
    <property type="entry name" value="NAD(P)-bd_dom_sf"/>
</dbReference>
<evidence type="ECO:0000256" key="3">
    <source>
        <dbReference type="ARBA" id="ARBA00023002"/>
    </source>
</evidence>
<reference evidence="4" key="1">
    <citation type="journal article" date="2020" name="Phytopathology">
        <title>Genome sequence of the chestnut blight fungus Cryphonectria parasitica EP155: A fundamental resource for an archetypical invasive plant pathogen.</title>
        <authorList>
            <person name="Crouch J.A."/>
            <person name="Dawe A."/>
            <person name="Aerts A."/>
            <person name="Barry K."/>
            <person name="Churchill A.C.L."/>
            <person name="Grimwood J."/>
            <person name="Hillman B."/>
            <person name="Milgroom M.G."/>
            <person name="Pangilinan J."/>
            <person name="Smith M."/>
            <person name="Salamov A."/>
            <person name="Schmutz J."/>
            <person name="Yadav J."/>
            <person name="Grigoriev I.V."/>
            <person name="Nuss D."/>
        </authorList>
    </citation>
    <scope>NUCLEOTIDE SEQUENCE</scope>
    <source>
        <strain evidence="4">EP155</strain>
    </source>
</reference>
<sequence length="246" mass="25556">MSLSGKVAIITGGSKGIGKAIAQRLASDGAFVVINFSSDAPAAEQTVKEIGADKAYSVQADVGSVDGVDKLVKATVDKFGKVDVVVPNAGIMWMKTVASASEADFDRMFALNVKGPYFLAQKAVPHMGPGGRIIFVSTGINRATTVMPPYTLYAATKGAIDQMTRTMAKDLASKGINVNAIAPGPTETELFMNGKSEALVEGIKKSSPFNRLGQPGDIANAVAFLCGQDSNWVAGQVLHTNGGAFV</sequence>
<dbReference type="PANTHER" id="PTHR48107">
    <property type="entry name" value="NADPH-DEPENDENT ALDEHYDE REDUCTASE-LIKE PROTEIN, CHLOROPLASTIC-RELATED"/>
    <property type="match status" value="1"/>
</dbReference>
<evidence type="ECO:0000256" key="1">
    <source>
        <dbReference type="ARBA" id="ARBA00006484"/>
    </source>
</evidence>
<accession>A0A9P4Y638</accession>
<keyword evidence="3" id="KW-0560">Oxidoreductase</keyword>
<dbReference type="Proteomes" id="UP000803844">
    <property type="component" value="Unassembled WGS sequence"/>
</dbReference>
<dbReference type="Pfam" id="PF13561">
    <property type="entry name" value="adh_short_C2"/>
    <property type="match status" value="1"/>
</dbReference>
<keyword evidence="5" id="KW-1185">Reference proteome</keyword>
<dbReference type="AlphaFoldDB" id="A0A9P4Y638"/>
<dbReference type="RefSeq" id="XP_040778204.1">
    <property type="nucleotide sequence ID" value="XM_040916804.1"/>
</dbReference>
<dbReference type="GeneID" id="63833933"/>
<dbReference type="SUPFAM" id="SSF51735">
    <property type="entry name" value="NAD(P)-binding Rossmann-fold domains"/>
    <property type="match status" value="1"/>
</dbReference>
<keyword evidence="2" id="KW-0521">NADP</keyword>
<dbReference type="PRINTS" id="PR00080">
    <property type="entry name" value="SDRFAMILY"/>
</dbReference>
<dbReference type="InterPro" id="IPR020904">
    <property type="entry name" value="Sc_DH/Rdtase_CS"/>
</dbReference>
<dbReference type="EMBL" id="MU032346">
    <property type="protein sequence ID" value="KAF3767243.1"/>
    <property type="molecule type" value="Genomic_DNA"/>
</dbReference>
<protein>
    <submittedName>
        <fullName evidence="4">NAD(P)-binding protein</fullName>
    </submittedName>
</protein>
<comment type="caution">
    <text evidence="4">The sequence shown here is derived from an EMBL/GenBank/DDBJ whole genome shotgun (WGS) entry which is preliminary data.</text>
</comment>
<evidence type="ECO:0000313" key="4">
    <source>
        <dbReference type="EMBL" id="KAF3767243.1"/>
    </source>
</evidence>
<dbReference type="FunFam" id="3.40.50.720:FF:000084">
    <property type="entry name" value="Short-chain dehydrogenase reductase"/>
    <property type="match status" value="1"/>
</dbReference>
<evidence type="ECO:0000313" key="5">
    <source>
        <dbReference type="Proteomes" id="UP000803844"/>
    </source>
</evidence>
<dbReference type="GO" id="GO:0016614">
    <property type="term" value="F:oxidoreductase activity, acting on CH-OH group of donors"/>
    <property type="evidence" value="ECO:0007669"/>
    <property type="project" value="UniProtKB-ARBA"/>
</dbReference>
<name>A0A9P4Y638_CRYP1</name>
<proteinExistence type="inferred from homology"/>
<dbReference type="PROSITE" id="PS00061">
    <property type="entry name" value="ADH_SHORT"/>
    <property type="match status" value="1"/>
</dbReference>
<dbReference type="OrthoDB" id="47007at2759"/>
<dbReference type="PRINTS" id="PR00081">
    <property type="entry name" value="GDHRDH"/>
</dbReference>
<gene>
    <name evidence="4" type="ORF">M406DRAFT_252001</name>
</gene>
<dbReference type="PANTHER" id="PTHR48107:SF7">
    <property type="entry name" value="RE15974P"/>
    <property type="match status" value="1"/>
</dbReference>
<evidence type="ECO:0000256" key="2">
    <source>
        <dbReference type="ARBA" id="ARBA00022857"/>
    </source>
</evidence>
<dbReference type="Gene3D" id="3.40.50.720">
    <property type="entry name" value="NAD(P)-binding Rossmann-like Domain"/>
    <property type="match status" value="1"/>
</dbReference>
<dbReference type="NCBIfam" id="NF005559">
    <property type="entry name" value="PRK07231.1"/>
    <property type="match status" value="1"/>
</dbReference>
<dbReference type="InterPro" id="IPR002347">
    <property type="entry name" value="SDR_fam"/>
</dbReference>
<comment type="similarity">
    <text evidence="1">Belongs to the short-chain dehydrogenases/reductases (SDR) family.</text>
</comment>